<keyword evidence="3 6" id="KW-0812">Transmembrane</keyword>
<dbReference type="InterPro" id="IPR045214">
    <property type="entry name" value="Surf1/Surf4"/>
</dbReference>
<dbReference type="AlphaFoldDB" id="A0A7X5ZZA8"/>
<dbReference type="GO" id="GO:0005886">
    <property type="term" value="C:plasma membrane"/>
    <property type="evidence" value="ECO:0007669"/>
    <property type="project" value="UniProtKB-SubCell"/>
</dbReference>
<evidence type="ECO:0000313" key="9">
    <source>
        <dbReference type="Proteomes" id="UP000555407"/>
    </source>
</evidence>
<evidence type="ECO:0000256" key="4">
    <source>
        <dbReference type="ARBA" id="ARBA00022989"/>
    </source>
</evidence>
<protein>
    <recommendedName>
        <fullName evidence="6">SURF1-like protein</fullName>
    </recommendedName>
</protein>
<gene>
    <name evidence="8" type="ORF">BJY22_001192</name>
</gene>
<keyword evidence="5 6" id="KW-0472">Membrane</keyword>
<dbReference type="EMBL" id="JAASRO010000001">
    <property type="protein sequence ID" value="NIK55475.1"/>
    <property type="molecule type" value="Genomic_DNA"/>
</dbReference>
<evidence type="ECO:0000256" key="7">
    <source>
        <dbReference type="SAM" id="MobiDB-lite"/>
    </source>
</evidence>
<name>A0A7X5ZZA8_9ACTN</name>
<comment type="caution">
    <text evidence="6">Lacks conserved residue(s) required for the propagation of feature annotation.</text>
</comment>
<evidence type="ECO:0000256" key="1">
    <source>
        <dbReference type="ARBA" id="ARBA00004370"/>
    </source>
</evidence>
<dbReference type="CDD" id="cd06662">
    <property type="entry name" value="SURF1"/>
    <property type="match status" value="1"/>
</dbReference>
<accession>A0A7X5ZZA8</accession>
<comment type="similarity">
    <text evidence="2 6">Belongs to the SURF1 family.</text>
</comment>
<evidence type="ECO:0000256" key="5">
    <source>
        <dbReference type="ARBA" id="ARBA00023136"/>
    </source>
</evidence>
<dbReference type="PANTHER" id="PTHR23427">
    <property type="entry name" value="SURFEIT LOCUS PROTEIN"/>
    <property type="match status" value="1"/>
</dbReference>
<feature type="transmembrane region" description="Helical" evidence="6">
    <location>
        <begin position="20"/>
        <end position="39"/>
    </location>
</feature>
<keyword evidence="4 6" id="KW-1133">Transmembrane helix</keyword>
<evidence type="ECO:0000256" key="6">
    <source>
        <dbReference type="RuleBase" id="RU363076"/>
    </source>
</evidence>
<evidence type="ECO:0000256" key="3">
    <source>
        <dbReference type="ARBA" id="ARBA00022692"/>
    </source>
</evidence>
<feature type="region of interest" description="Disordered" evidence="7">
    <location>
        <begin position="249"/>
        <end position="269"/>
    </location>
</feature>
<dbReference type="RefSeq" id="WP_167204187.1">
    <property type="nucleotide sequence ID" value="NZ_JAASRO010000001.1"/>
</dbReference>
<evidence type="ECO:0000256" key="2">
    <source>
        <dbReference type="ARBA" id="ARBA00007165"/>
    </source>
</evidence>
<sequence length="288" mass="30509">MSDTPGRRPLWRTVLTPRWTGLLVLALAIASVMTVMGVWQVGVYRSKTADATAERAAAAPVPLRSLFSIDEGLPSKAVGRRVTVEGTWAPAADQVFIADRLHDGRDGFWVVSPLKLSDTDAVMVVRGWVASVTDPAAAAPVGPVSLTGAVISSEAEDSSGDAAKGRVLSSLRIPTIVHLVKYRIYDAFVVQGSVESGAVPSPAPASVVPPPPPTDHAGLRNIAYAFQWWIFAAFTLWMWARMVLDAHRDPEDTDPPDVPGPDGPDVDGAAVVGDRAEERVESSGTVSA</sequence>
<evidence type="ECO:0000313" key="8">
    <source>
        <dbReference type="EMBL" id="NIK55475.1"/>
    </source>
</evidence>
<proteinExistence type="inferred from homology"/>
<dbReference type="PROSITE" id="PS50895">
    <property type="entry name" value="SURF1"/>
    <property type="match status" value="1"/>
</dbReference>
<dbReference type="InterPro" id="IPR002994">
    <property type="entry name" value="Surf1/Shy1"/>
</dbReference>
<dbReference type="PANTHER" id="PTHR23427:SF2">
    <property type="entry name" value="SURFEIT LOCUS PROTEIN 1"/>
    <property type="match status" value="1"/>
</dbReference>
<reference evidence="8 9" key="1">
    <citation type="submission" date="2020-03" db="EMBL/GenBank/DDBJ databases">
        <title>Sequencing the genomes of 1000 actinobacteria strains.</title>
        <authorList>
            <person name="Klenk H.-P."/>
        </authorList>
    </citation>
    <scope>NUCLEOTIDE SEQUENCE [LARGE SCALE GENOMIC DNA]</scope>
    <source>
        <strain evidence="8 9">DSM 45490</strain>
    </source>
</reference>
<comment type="caution">
    <text evidence="8">The sequence shown here is derived from an EMBL/GenBank/DDBJ whole genome shotgun (WGS) entry which is preliminary data.</text>
</comment>
<keyword evidence="6" id="KW-1003">Cell membrane</keyword>
<dbReference type="Pfam" id="PF02104">
    <property type="entry name" value="SURF1"/>
    <property type="match status" value="1"/>
</dbReference>
<comment type="subcellular location">
    <subcellularLocation>
        <location evidence="6">Cell membrane</location>
        <topology evidence="6">Multi-pass membrane protein</topology>
    </subcellularLocation>
    <subcellularLocation>
        <location evidence="1">Membrane</location>
    </subcellularLocation>
</comment>
<organism evidence="8 9">
    <name type="scientific">Kribbella shirazensis</name>
    <dbReference type="NCBI Taxonomy" id="1105143"/>
    <lineage>
        <taxon>Bacteria</taxon>
        <taxon>Bacillati</taxon>
        <taxon>Actinomycetota</taxon>
        <taxon>Actinomycetes</taxon>
        <taxon>Propionibacteriales</taxon>
        <taxon>Kribbellaceae</taxon>
        <taxon>Kribbella</taxon>
    </lineage>
</organism>
<dbReference type="Proteomes" id="UP000555407">
    <property type="component" value="Unassembled WGS sequence"/>
</dbReference>
<keyword evidence="9" id="KW-1185">Reference proteome</keyword>